<dbReference type="EMBL" id="GBXM01092148">
    <property type="protein sequence ID" value="JAH16429.1"/>
    <property type="molecule type" value="Transcribed_RNA"/>
</dbReference>
<name>A0A0E9QI25_ANGAN</name>
<proteinExistence type="predicted"/>
<reference evidence="1" key="2">
    <citation type="journal article" date="2015" name="Fish Shellfish Immunol.">
        <title>Early steps in the European eel (Anguilla anguilla)-Vibrio vulnificus interaction in the gills: Role of the RtxA13 toxin.</title>
        <authorList>
            <person name="Callol A."/>
            <person name="Pajuelo D."/>
            <person name="Ebbesson L."/>
            <person name="Teles M."/>
            <person name="MacKenzie S."/>
            <person name="Amaro C."/>
        </authorList>
    </citation>
    <scope>NUCLEOTIDE SEQUENCE</scope>
</reference>
<organism evidence="1">
    <name type="scientific">Anguilla anguilla</name>
    <name type="common">European freshwater eel</name>
    <name type="synonym">Muraena anguilla</name>
    <dbReference type="NCBI Taxonomy" id="7936"/>
    <lineage>
        <taxon>Eukaryota</taxon>
        <taxon>Metazoa</taxon>
        <taxon>Chordata</taxon>
        <taxon>Craniata</taxon>
        <taxon>Vertebrata</taxon>
        <taxon>Euteleostomi</taxon>
        <taxon>Actinopterygii</taxon>
        <taxon>Neopterygii</taxon>
        <taxon>Teleostei</taxon>
        <taxon>Anguilliformes</taxon>
        <taxon>Anguillidae</taxon>
        <taxon>Anguilla</taxon>
    </lineage>
</organism>
<sequence>MKTDSTAVSGISFSREKVFDQPNVKAVDKLRNVPLKKRAHAQTQITR</sequence>
<protein>
    <submittedName>
        <fullName evidence="1">Uncharacterized protein</fullName>
    </submittedName>
</protein>
<evidence type="ECO:0000313" key="1">
    <source>
        <dbReference type="EMBL" id="JAH16429.1"/>
    </source>
</evidence>
<dbReference type="AlphaFoldDB" id="A0A0E9QI25"/>
<accession>A0A0E9QI25</accession>
<reference evidence="1" key="1">
    <citation type="submission" date="2014-11" db="EMBL/GenBank/DDBJ databases">
        <authorList>
            <person name="Amaro Gonzalez C."/>
        </authorList>
    </citation>
    <scope>NUCLEOTIDE SEQUENCE</scope>
</reference>